<feature type="region of interest" description="Disordered" evidence="1">
    <location>
        <begin position="26"/>
        <end position="54"/>
    </location>
</feature>
<organism evidence="2">
    <name type="scientific">Absidia glauca</name>
    <name type="common">Pin mould</name>
    <dbReference type="NCBI Taxonomy" id="4829"/>
    <lineage>
        <taxon>Eukaryota</taxon>
        <taxon>Fungi</taxon>
        <taxon>Fungi incertae sedis</taxon>
        <taxon>Mucoromycota</taxon>
        <taxon>Mucoromycotina</taxon>
        <taxon>Mucoromycetes</taxon>
        <taxon>Mucorales</taxon>
        <taxon>Cunninghamellaceae</taxon>
        <taxon>Absidia</taxon>
    </lineage>
</organism>
<dbReference type="InParanoid" id="A0A168MXV4"/>
<sequence length="90" mass="9984">MRRSTEFDSEQHKYMDAPCLLRFEGHSIGASSGTGRRPNGDRVVKQARGQHHSLKGGKYIKEDRPIHARLDVDVQRILSISGGGGKKEGK</sequence>
<dbReference type="Proteomes" id="UP000078561">
    <property type="component" value="Unassembled WGS sequence"/>
</dbReference>
<evidence type="ECO:0000313" key="3">
    <source>
        <dbReference type="Proteomes" id="UP000078561"/>
    </source>
</evidence>
<keyword evidence="3" id="KW-1185">Reference proteome</keyword>
<name>A0A168MXV4_ABSGL</name>
<evidence type="ECO:0000313" key="2">
    <source>
        <dbReference type="EMBL" id="SAL99416.1"/>
    </source>
</evidence>
<dbReference type="AlphaFoldDB" id="A0A168MXV4"/>
<accession>A0A168MXV4</accession>
<dbReference type="EMBL" id="LT552697">
    <property type="protein sequence ID" value="SAL99416.1"/>
    <property type="molecule type" value="Genomic_DNA"/>
</dbReference>
<gene>
    <name evidence="2" type="primary">ABSGL_05030.1 scaffold 6272</name>
</gene>
<proteinExistence type="predicted"/>
<reference evidence="2" key="1">
    <citation type="submission" date="2016-04" db="EMBL/GenBank/DDBJ databases">
        <authorList>
            <person name="Evans L.H."/>
            <person name="Alamgir A."/>
            <person name="Owens N."/>
            <person name="Weber N.D."/>
            <person name="Virtaneva K."/>
            <person name="Barbian K."/>
            <person name="Babar A."/>
            <person name="Rosenke K."/>
        </authorList>
    </citation>
    <scope>NUCLEOTIDE SEQUENCE [LARGE SCALE GENOMIC DNA]</scope>
    <source>
        <strain evidence="2">CBS 101.48</strain>
    </source>
</reference>
<protein>
    <submittedName>
        <fullName evidence="2">Uncharacterized protein</fullName>
    </submittedName>
</protein>
<evidence type="ECO:0000256" key="1">
    <source>
        <dbReference type="SAM" id="MobiDB-lite"/>
    </source>
</evidence>